<comment type="caution">
    <text evidence="2">The sequence shown here is derived from an EMBL/GenBank/DDBJ whole genome shotgun (WGS) entry which is preliminary data.</text>
</comment>
<evidence type="ECO:0000313" key="2">
    <source>
        <dbReference type="EMBL" id="RXI96187.1"/>
    </source>
</evidence>
<dbReference type="AlphaFoldDB" id="A0A4Q0VL28"/>
<dbReference type="OrthoDB" id="2665022at2"/>
<keyword evidence="3" id="KW-1185">Reference proteome</keyword>
<sequence length="101" mass="11543">MQSEKKLVKQKLDTELAHVSFSSSAEVLQRTHPRKLSEKIRHWLNKEITVPLVPIGVTAAIFLSVSLLPALLEDETEQPRQLIQVGGNFYWSDLYEEVSKK</sequence>
<name>A0A4Q0VL28_9BACI</name>
<keyword evidence="1" id="KW-0472">Membrane</keyword>
<dbReference type="EMBL" id="QOUX01000047">
    <property type="protein sequence ID" value="RXI96187.1"/>
    <property type="molecule type" value="Genomic_DNA"/>
</dbReference>
<dbReference type="Proteomes" id="UP000290649">
    <property type="component" value="Unassembled WGS sequence"/>
</dbReference>
<accession>A0A4Q0VL28</accession>
<evidence type="ECO:0000313" key="3">
    <source>
        <dbReference type="Proteomes" id="UP000290649"/>
    </source>
</evidence>
<feature type="transmembrane region" description="Helical" evidence="1">
    <location>
        <begin position="48"/>
        <end position="72"/>
    </location>
</feature>
<gene>
    <name evidence="2" type="ORF">DS745_20815</name>
</gene>
<dbReference type="RefSeq" id="WP_129080168.1">
    <property type="nucleotide sequence ID" value="NZ_QOUX01000047.1"/>
</dbReference>
<reference evidence="2 3" key="1">
    <citation type="journal article" date="2019" name="Int. J. Syst. Evol. Microbiol.">
        <title>Anaerobacillus alkaliphilus sp. nov., a novel alkaliphilic and moderately halophilic bacterium.</title>
        <authorList>
            <person name="Borsodi A.K."/>
            <person name="Aszalos J.M."/>
            <person name="Bihari P."/>
            <person name="Nagy I."/>
            <person name="Schumann P."/>
            <person name="Sproer C."/>
            <person name="Kovacs A.L."/>
            <person name="Boka K."/>
            <person name="Dobosy P."/>
            <person name="Ovari M."/>
            <person name="Szili-Kovacs T."/>
            <person name="Toth E."/>
        </authorList>
    </citation>
    <scope>NUCLEOTIDE SEQUENCE [LARGE SCALE GENOMIC DNA]</scope>
    <source>
        <strain evidence="2 3">B16-10</strain>
    </source>
</reference>
<protein>
    <submittedName>
        <fullName evidence="2">Uncharacterized protein</fullName>
    </submittedName>
</protein>
<keyword evidence="1" id="KW-1133">Transmembrane helix</keyword>
<keyword evidence="1" id="KW-0812">Transmembrane</keyword>
<organism evidence="2 3">
    <name type="scientific">Anaerobacillus alkaliphilus</name>
    <dbReference type="NCBI Taxonomy" id="1548597"/>
    <lineage>
        <taxon>Bacteria</taxon>
        <taxon>Bacillati</taxon>
        <taxon>Bacillota</taxon>
        <taxon>Bacilli</taxon>
        <taxon>Bacillales</taxon>
        <taxon>Bacillaceae</taxon>
        <taxon>Anaerobacillus</taxon>
    </lineage>
</organism>
<evidence type="ECO:0000256" key="1">
    <source>
        <dbReference type="SAM" id="Phobius"/>
    </source>
</evidence>
<proteinExistence type="predicted"/>